<keyword evidence="4" id="KW-0752">Steroid biosynthesis</keyword>
<dbReference type="VEuPathDB" id="FungiDB:ASPACDRAFT_61376"/>
<dbReference type="EC" id="1.1.1.34" evidence="2"/>
<keyword evidence="6" id="KW-1133">Transmembrane helix</keyword>
<comment type="similarity">
    <text evidence="1">Belongs to the HMG-CoA reductase family.</text>
</comment>
<keyword evidence="8" id="KW-1185">Reference proteome</keyword>
<dbReference type="GO" id="GO:0004420">
    <property type="term" value="F:hydroxymethylglutaryl-CoA reductase (NADPH) activity"/>
    <property type="evidence" value="ECO:0007669"/>
    <property type="project" value="UniProtKB-EC"/>
</dbReference>
<keyword evidence="4" id="KW-0753">Steroid metabolism</keyword>
<protein>
    <recommendedName>
        <fullName evidence="2">hydroxymethylglutaryl-CoA reductase (NADPH)</fullName>
        <ecNumber evidence="2">1.1.1.34</ecNumber>
    </recommendedName>
</protein>
<dbReference type="PROSITE" id="PS50065">
    <property type="entry name" value="HMG_COA_REDUCTASE_4"/>
    <property type="match status" value="1"/>
</dbReference>
<feature type="region of interest" description="Disordered" evidence="5">
    <location>
        <begin position="1"/>
        <end position="32"/>
    </location>
</feature>
<sequence>MAPPSKRMSETIRPTSKMSSISPTTTPNPRRFKSENFIGYTRVPVGLAGPLNIRTPDGETFKTCAPMATTEAALIASCSRGCKALNASGGVEYIFGREGMSRGPAFLFANPREAQDFIMILFYVENILSEVAESTSNHLKLVSITPHLIGCYAHVVFNYTCGDAAGQNMVSIATQRCCVWLMETYAAQYKIKRFYVDGQMSSEKKPSWGNVVTPRGVEVTAWACLPDETCQEVLGCSVADLHDMLHMAQDGCIRNGIHGSNIDTVNVLTSVFIATGQDAASVADASWSHGSSFYDRARNSITVSMYFPSIPVGVVGGGTVYDTQREALEIMQCAGPKKKRQFAGFLVCFALGLELSTAALVVTDTFTHAHQKLRKGESAKL</sequence>
<keyword evidence="4" id="KW-1207">Sterol metabolism</keyword>
<evidence type="ECO:0000256" key="3">
    <source>
        <dbReference type="ARBA" id="ARBA00023002"/>
    </source>
</evidence>
<reference evidence="8" key="1">
    <citation type="journal article" date="2017" name="Genome Biol.">
        <title>Comparative genomics reveals high biological diversity and specific adaptations in the industrially and medically important fungal genus Aspergillus.</title>
        <authorList>
            <person name="de Vries R.P."/>
            <person name="Riley R."/>
            <person name="Wiebenga A."/>
            <person name="Aguilar-Osorio G."/>
            <person name="Amillis S."/>
            <person name="Uchima C.A."/>
            <person name="Anderluh G."/>
            <person name="Asadollahi M."/>
            <person name="Askin M."/>
            <person name="Barry K."/>
            <person name="Battaglia E."/>
            <person name="Bayram O."/>
            <person name="Benocci T."/>
            <person name="Braus-Stromeyer S.A."/>
            <person name="Caldana C."/>
            <person name="Canovas D."/>
            <person name="Cerqueira G.C."/>
            <person name="Chen F."/>
            <person name="Chen W."/>
            <person name="Choi C."/>
            <person name="Clum A."/>
            <person name="Dos Santos R.A."/>
            <person name="Damasio A.R."/>
            <person name="Diallinas G."/>
            <person name="Emri T."/>
            <person name="Fekete E."/>
            <person name="Flipphi M."/>
            <person name="Freyberg S."/>
            <person name="Gallo A."/>
            <person name="Gournas C."/>
            <person name="Habgood R."/>
            <person name="Hainaut M."/>
            <person name="Harispe M.L."/>
            <person name="Henrissat B."/>
            <person name="Hilden K.S."/>
            <person name="Hope R."/>
            <person name="Hossain A."/>
            <person name="Karabika E."/>
            <person name="Karaffa L."/>
            <person name="Karanyi Z."/>
            <person name="Krasevec N."/>
            <person name="Kuo A."/>
            <person name="Kusch H."/>
            <person name="LaButti K."/>
            <person name="Lagendijk E.L."/>
            <person name="Lapidus A."/>
            <person name="Levasseur A."/>
            <person name="Lindquist E."/>
            <person name="Lipzen A."/>
            <person name="Logrieco A.F."/>
            <person name="MacCabe A."/>
            <person name="Maekelae M.R."/>
            <person name="Malavazi I."/>
            <person name="Melin P."/>
            <person name="Meyer V."/>
            <person name="Mielnichuk N."/>
            <person name="Miskei M."/>
            <person name="Molnar A.P."/>
            <person name="Mule G."/>
            <person name="Ngan C.Y."/>
            <person name="Orejas M."/>
            <person name="Orosz E."/>
            <person name="Ouedraogo J.P."/>
            <person name="Overkamp K.M."/>
            <person name="Park H.-S."/>
            <person name="Perrone G."/>
            <person name="Piumi F."/>
            <person name="Punt P.J."/>
            <person name="Ram A.F."/>
            <person name="Ramon A."/>
            <person name="Rauscher S."/>
            <person name="Record E."/>
            <person name="Riano-Pachon D.M."/>
            <person name="Robert V."/>
            <person name="Roehrig J."/>
            <person name="Ruller R."/>
            <person name="Salamov A."/>
            <person name="Salih N.S."/>
            <person name="Samson R.A."/>
            <person name="Sandor E."/>
            <person name="Sanguinetti M."/>
            <person name="Schuetze T."/>
            <person name="Sepcic K."/>
            <person name="Shelest E."/>
            <person name="Sherlock G."/>
            <person name="Sophianopoulou V."/>
            <person name="Squina F.M."/>
            <person name="Sun H."/>
            <person name="Susca A."/>
            <person name="Todd R.B."/>
            <person name="Tsang A."/>
            <person name="Unkles S.E."/>
            <person name="van de Wiele N."/>
            <person name="van Rossen-Uffink D."/>
            <person name="Oliveira J.V."/>
            <person name="Vesth T.C."/>
            <person name="Visser J."/>
            <person name="Yu J.-H."/>
            <person name="Zhou M."/>
            <person name="Andersen M.R."/>
            <person name="Archer D.B."/>
            <person name="Baker S.E."/>
            <person name="Benoit I."/>
            <person name="Brakhage A.A."/>
            <person name="Braus G.H."/>
            <person name="Fischer R."/>
            <person name="Frisvad J.C."/>
            <person name="Goldman G.H."/>
            <person name="Houbraken J."/>
            <person name="Oakley B."/>
            <person name="Pocsi I."/>
            <person name="Scazzocchio C."/>
            <person name="Seiboth B."/>
            <person name="vanKuyk P.A."/>
            <person name="Wortman J."/>
            <person name="Dyer P.S."/>
            <person name="Grigoriev I.V."/>
        </authorList>
    </citation>
    <scope>NUCLEOTIDE SEQUENCE [LARGE SCALE GENOMIC DNA]</scope>
    <source>
        <strain evidence="8">ATCC 16872 / CBS 172.66 / WB 5094</strain>
    </source>
</reference>
<dbReference type="STRING" id="690307.A0A1L9WR76"/>
<keyword evidence="4" id="KW-0756">Sterol biosynthesis</keyword>
<dbReference type="Gene3D" id="3.90.770.10">
    <property type="entry name" value="3-hydroxy-3-methylglutaryl-coenzyme A Reductase, Chain A, domain 2"/>
    <property type="match status" value="1"/>
</dbReference>
<evidence type="ECO:0000313" key="8">
    <source>
        <dbReference type="Proteomes" id="UP000184546"/>
    </source>
</evidence>
<dbReference type="GeneID" id="30977473"/>
<dbReference type="PANTHER" id="PTHR10572">
    <property type="entry name" value="3-HYDROXY-3-METHYLGLUTARYL-COENZYME A REDUCTASE"/>
    <property type="match status" value="1"/>
</dbReference>
<dbReference type="InterPro" id="IPR009023">
    <property type="entry name" value="HMG_CoA_Rdtase_NAD(P)-bd_sf"/>
</dbReference>
<dbReference type="PROSITE" id="PS00318">
    <property type="entry name" value="HMG_COA_REDUCTASE_2"/>
    <property type="match status" value="1"/>
</dbReference>
<evidence type="ECO:0000313" key="7">
    <source>
        <dbReference type="EMBL" id="OJJ98644.1"/>
    </source>
</evidence>
<proteinExistence type="inferred from homology"/>
<dbReference type="SUPFAM" id="SSF56542">
    <property type="entry name" value="Substrate-binding domain of HMG-CoA reductase"/>
    <property type="match status" value="1"/>
</dbReference>
<keyword evidence="6" id="KW-0812">Transmembrane</keyword>
<dbReference type="SUPFAM" id="SSF55035">
    <property type="entry name" value="NAD-binding domain of HMG-CoA reductase"/>
    <property type="match status" value="1"/>
</dbReference>
<evidence type="ECO:0000256" key="2">
    <source>
        <dbReference type="ARBA" id="ARBA00012999"/>
    </source>
</evidence>
<dbReference type="RefSeq" id="XP_020054984.1">
    <property type="nucleotide sequence ID" value="XM_020203659.1"/>
</dbReference>
<evidence type="ECO:0000256" key="4">
    <source>
        <dbReference type="ARBA" id="ARBA00023011"/>
    </source>
</evidence>
<accession>A0A1L9WR76</accession>
<dbReference type="PANTHER" id="PTHR10572:SF24">
    <property type="entry name" value="3-HYDROXY-3-METHYLGLUTARYL-COENZYME A REDUCTASE"/>
    <property type="match status" value="1"/>
</dbReference>
<gene>
    <name evidence="7" type="ORF">ASPACDRAFT_61376</name>
</gene>
<dbReference type="GO" id="GO:0015936">
    <property type="term" value="P:coenzyme A metabolic process"/>
    <property type="evidence" value="ECO:0007669"/>
    <property type="project" value="InterPro"/>
</dbReference>
<dbReference type="EMBL" id="KV878979">
    <property type="protein sequence ID" value="OJJ98644.1"/>
    <property type="molecule type" value="Genomic_DNA"/>
</dbReference>
<keyword evidence="3" id="KW-0560">Oxidoreductase</keyword>
<dbReference type="InterPro" id="IPR023076">
    <property type="entry name" value="HMG_CoA_Rdtase_CS"/>
</dbReference>
<feature type="transmembrane region" description="Helical" evidence="6">
    <location>
        <begin position="342"/>
        <end position="362"/>
    </location>
</feature>
<dbReference type="OrthoDB" id="310654at2759"/>
<dbReference type="InterPro" id="IPR009029">
    <property type="entry name" value="HMG_CoA_Rdtase_sub-bd_dom_sf"/>
</dbReference>
<name>A0A1L9WR76_ASPA1</name>
<evidence type="ECO:0000256" key="1">
    <source>
        <dbReference type="ARBA" id="ARBA00007661"/>
    </source>
</evidence>
<keyword evidence="4" id="KW-0443">Lipid metabolism</keyword>
<dbReference type="GO" id="GO:0016126">
    <property type="term" value="P:sterol biosynthetic process"/>
    <property type="evidence" value="ECO:0007669"/>
    <property type="project" value="UniProtKB-KW"/>
</dbReference>
<evidence type="ECO:0000256" key="6">
    <source>
        <dbReference type="SAM" id="Phobius"/>
    </source>
</evidence>
<dbReference type="OMA" id="AHFANGI"/>
<organism evidence="7 8">
    <name type="scientific">Aspergillus aculeatus (strain ATCC 16872 / CBS 172.66 / WB 5094)</name>
    <dbReference type="NCBI Taxonomy" id="690307"/>
    <lineage>
        <taxon>Eukaryota</taxon>
        <taxon>Fungi</taxon>
        <taxon>Dikarya</taxon>
        <taxon>Ascomycota</taxon>
        <taxon>Pezizomycotina</taxon>
        <taxon>Eurotiomycetes</taxon>
        <taxon>Eurotiomycetidae</taxon>
        <taxon>Eurotiales</taxon>
        <taxon>Aspergillaceae</taxon>
        <taxon>Aspergillus</taxon>
        <taxon>Aspergillus subgen. Circumdati</taxon>
    </lineage>
</organism>
<feature type="compositionally biased region" description="Polar residues" evidence="5">
    <location>
        <begin position="12"/>
        <end position="28"/>
    </location>
</feature>
<dbReference type="AlphaFoldDB" id="A0A1L9WR76"/>
<keyword evidence="6" id="KW-0472">Membrane</keyword>
<dbReference type="PRINTS" id="PR00071">
    <property type="entry name" value="HMGCOARDTASE"/>
</dbReference>
<dbReference type="InterPro" id="IPR002202">
    <property type="entry name" value="HMG_CoA_Rdtase"/>
</dbReference>
<dbReference type="InterPro" id="IPR023074">
    <property type="entry name" value="HMG_CoA_Rdtase_cat_sf"/>
</dbReference>
<dbReference type="Gene3D" id="3.30.70.420">
    <property type="entry name" value="Hydroxymethylglutaryl-CoA reductase, class I/II, NAD/NADP-binding domain"/>
    <property type="match status" value="1"/>
</dbReference>
<evidence type="ECO:0000256" key="5">
    <source>
        <dbReference type="SAM" id="MobiDB-lite"/>
    </source>
</evidence>
<dbReference type="Proteomes" id="UP000184546">
    <property type="component" value="Unassembled WGS sequence"/>
</dbReference>
<keyword evidence="4" id="KW-0444">Lipid biosynthesis</keyword>
<dbReference type="Pfam" id="PF00368">
    <property type="entry name" value="HMG-CoA_red"/>
    <property type="match status" value="1"/>
</dbReference>